<dbReference type="SUPFAM" id="SSF50630">
    <property type="entry name" value="Acid proteases"/>
    <property type="match status" value="1"/>
</dbReference>
<comment type="similarity">
    <text evidence="2">Belongs to the DDI1 family.</text>
</comment>
<dbReference type="GO" id="GO:0015031">
    <property type="term" value="P:protein transport"/>
    <property type="evidence" value="ECO:0007669"/>
    <property type="project" value="UniProtKB-KW"/>
</dbReference>
<dbReference type="InterPro" id="IPR009060">
    <property type="entry name" value="UBA-like_sf"/>
</dbReference>
<evidence type="ECO:0000259" key="11">
    <source>
        <dbReference type="PROSITE" id="PS50053"/>
    </source>
</evidence>
<dbReference type="InterPro" id="IPR057273">
    <property type="entry name" value="Ddi1/2_HDD"/>
</dbReference>
<comment type="subcellular location">
    <subcellularLocation>
        <location evidence="1">Cytoplasm</location>
    </subcellularLocation>
</comment>
<evidence type="ECO:0000313" key="12">
    <source>
        <dbReference type="EMBL" id="PRP75539.1"/>
    </source>
</evidence>
<dbReference type="PROSITE" id="PS50030">
    <property type="entry name" value="UBA"/>
    <property type="match status" value="1"/>
</dbReference>
<keyword evidence="7" id="KW-0378">Hydrolase</keyword>
<comment type="caution">
    <text evidence="12">The sequence shown here is derived from an EMBL/GenBank/DDBJ whole genome shotgun (WGS) entry which is preliminary data.</text>
</comment>
<keyword evidence="5" id="KW-0645">Protease</keyword>
<feature type="compositionally biased region" description="Basic and acidic residues" evidence="9">
    <location>
        <begin position="405"/>
        <end position="417"/>
    </location>
</feature>
<dbReference type="Pfam" id="PF00240">
    <property type="entry name" value="ubiquitin"/>
    <property type="match status" value="1"/>
</dbReference>
<evidence type="ECO:0000256" key="3">
    <source>
        <dbReference type="ARBA" id="ARBA00022448"/>
    </source>
</evidence>
<protein>
    <submittedName>
        <fullName evidence="12">DNA damage-inducible protein 1-like</fullName>
    </submittedName>
</protein>
<proteinExistence type="inferred from homology"/>
<evidence type="ECO:0000256" key="8">
    <source>
        <dbReference type="ARBA" id="ARBA00022927"/>
    </source>
</evidence>
<dbReference type="Proteomes" id="UP000241769">
    <property type="component" value="Unassembled WGS sequence"/>
</dbReference>
<evidence type="ECO:0000313" key="13">
    <source>
        <dbReference type="Proteomes" id="UP000241769"/>
    </source>
</evidence>
<dbReference type="Pfam" id="PF24669">
    <property type="entry name" value="Ddi2_HDD"/>
    <property type="match status" value="1"/>
</dbReference>
<keyword evidence="6" id="KW-0064">Aspartyl protease</keyword>
<dbReference type="PROSITE" id="PS50053">
    <property type="entry name" value="UBIQUITIN_2"/>
    <property type="match status" value="1"/>
</dbReference>
<dbReference type="InterPro" id="IPR015940">
    <property type="entry name" value="UBA"/>
</dbReference>
<dbReference type="InterPro" id="IPR029071">
    <property type="entry name" value="Ubiquitin-like_domsf"/>
</dbReference>
<keyword evidence="8" id="KW-0653">Protein transport</keyword>
<dbReference type="Gene3D" id="3.10.20.90">
    <property type="entry name" value="Phosphatidylinositol 3-kinase Catalytic Subunit, Chain A, domain 1"/>
    <property type="match status" value="1"/>
</dbReference>
<name>A0A2P6MV06_9EUKA</name>
<dbReference type="Gene3D" id="1.10.8.10">
    <property type="entry name" value="DNA helicase RuvA subunit, C-terminal domain"/>
    <property type="match status" value="1"/>
</dbReference>
<evidence type="ECO:0000256" key="7">
    <source>
        <dbReference type="ARBA" id="ARBA00022801"/>
    </source>
</evidence>
<dbReference type="CDD" id="cd01796">
    <property type="entry name" value="Ubl_Ddi1_like"/>
    <property type="match status" value="1"/>
</dbReference>
<dbReference type="SUPFAM" id="SSF46934">
    <property type="entry name" value="UBA-like"/>
    <property type="match status" value="1"/>
</dbReference>
<dbReference type="CDD" id="cd05479">
    <property type="entry name" value="RP_DDI"/>
    <property type="match status" value="1"/>
</dbReference>
<dbReference type="InterPro" id="IPR021109">
    <property type="entry name" value="Peptidase_aspartic_dom_sf"/>
</dbReference>
<feature type="region of interest" description="Disordered" evidence="9">
    <location>
        <begin position="405"/>
        <end position="464"/>
    </location>
</feature>
<dbReference type="PANTHER" id="PTHR15397:SF3">
    <property type="entry name" value="DNA DAMAGE INDUCIBLE 1 HOMOLOG 2"/>
    <property type="match status" value="1"/>
</dbReference>
<dbReference type="SMART" id="SM00165">
    <property type="entry name" value="UBA"/>
    <property type="match status" value="1"/>
</dbReference>
<gene>
    <name evidence="12" type="ORF">PROFUN_09025</name>
</gene>
<evidence type="ECO:0000259" key="10">
    <source>
        <dbReference type="PROSITE" id="PS50030"/>
    </source>
</evidence>
<dbReference type="InterPro" id="IPR033882">
    <property type="entry name" value="DDI1_N"/>
</dbReference>
<keyword evidence="4" id="KW-0963">Cytoplasm</keyword>
<dbReference type="CDD" id="cd14309">
    <property type="entry name" value="UBA_scDdi1_like"/>
    <property type="match status" value="1"/>
</dbReference>
<reference evidence="12 13" key="1">
    <citation type="journal article" date="2018" name="Genome Biol. Evol.">
        <title>Multiple Roots of Fruiting Body Formation in Amoebozoa.</title>
        <authorList>
            <person name="Hillmann F."/>
            <person name="Forbes G."/>
            <person name="Novohradska S."/>
            <person name="Ferling I."/>
            <person name="Riege K."/>
            <person name="Groth M."/>
            <person name="Westermann M."/>
            <person name="Marz M."/>
            <person name="Spaller T."/>
            <person name="Winckler T."/>
            <person name="Schaap P."/>
            <person name="Glockner G."/>
        </authorList>
    </citation>
    <scope>NUCLEOTIDE SEQUENCE [LARGE SCALE GENOMIC DNA]</scope>
    <source>
        <strain evidence="12 13">Jena</strain>
    </source>
</reference>
<dbReference type="GO" id="GO:0004190">
    <property type="term" value="F:aspartic-type endopeptidase activity"/>
    <property type="evidence" value="ECO:0007669"/>
    <property type="project" value="UniProtKB-KW"/>
</dbReference>
<evidence type="ECO:0000256" key="2">
    <source>
        <dbReference type="ARBA" id="ARBA00009136"/>
    </source>
</evidence>
<dbReference type="OrthoDB" id="1047367at2759"/>
<dbReference type="SMART" id="SM00213">
    <property type="entry name" value="UBQ"/>
    <property type="match status" value="1"/>
</dbReference>
<dbReference type="STRING" id="1890364.A0A2P6MV06"/>
<organism evidence="12 13">
    <name type="scientific">Planoprotostelium fungivorum</name>
    <dbReference type="NCBI Taxonomy" id="1890364"/>
    <lineage>
        <taxon>Eukaryota</taxon>
        <taxon>Amoebozoa</taxon>
        <taxon>Evosea</taxon>
        <taxon>Variosea</taxon>
        <taxon>Cavosteliida</taxon>
        <taxon>Cavosteliaceae</taxon>
        <taxon>Planoprotostelium</taxon>
    </lineage>
</organism>
<evidence type="ECO:0000256" key="6">
    <source>
        <dbReference type="ARBA" id="ARBA00022750"/>
    </source>
</evidence>
<evidence type="ECO:0000256" key="9">
    <source>
        <dbReference type="SAM" id="MobiDB-lite"/>
    </source>
</evidence>
<dbReference type="GO" id="GO:0005737">
    <property type="term" value="C:cytoplasm"/>
    <property type="evidence" value="ECO:0007669"/>
    <property type="project" value="UniProtKB-SubCell"/>
</dbReference>
<accession>A0A2P6MV06</accession>
<feature type="domain" description="Ubiquitin-like" evidence="11">
    <location>
        <begin position="102"/>
        <end position="175"/>
    </location>
</feature>
<evidence type="ECO:0000256" key="5">
    <source>
        <dbReference type="ARBA" id="ARBA00022670"/>
    </source>
</evidence>
<feature type="compositionally biased region" description="Polar residues" evidence="9">
    <location>
        <begin position="440"/>
        <end position="449"/>
    </location>
</feature>
<dbReference type="EMBL" id="MDYQ01000378">
    <property type="protein sequence ID" value="PRP75539.1"/>
    <property type="molecule type" value="Genomic_DNA"/>
</dbReference>
<dbReference type="FunFam" id="2.40.70.10:FF:000005">
    <property type="entry name" value="DNA damage inducible 1 homolog 2"/>
    <property type="match status" value="1"/>
</dbReference>
<dbReference type="Gene3D" id="2.40.70.10">
    <property type="entry name" value="Acid Proteases"/>
    <property type="match status" value="1"/>
</dbReference>
<dbReference type="PANTHER" id="PTHR15397">
    <property type="entry name" value="SODIUM-GLUCOSE COTRANSPORTER REGULATORY PROTEIN -RELATED"/>
    <property type="match status" value="1"/>
</dbReference>
<dbReference type="SUPFAM" id="SSF54236">
    <property type="entry name" value="Ubiquitin-like"/>
    <property type="match status" value="1"/>
</dbReference>
<evidence type="ECO:0000256" key="1">
    <source>
        <dbReference type="ARBA" id="ARBA00004496"/>
    </source>
</evidence>
<dbReference type="InterPro" id="IPR000626">
    <property type="entry name" value="Ubiquitin-like_dom"/>
</dbReference>
<dbReference type="AlphaFoldDB" id="A0A2P6MV06"/>
<evidence type="ECO:0000256" key="4">
    <source>
        <dbReference type="ARBA" id="ARBA00022490"/>
    </source>
</evidence>
<sequence length="507" mass="56824">MIITSAGRVDAENLGKYEKFELAVWYDLFIWANLLSLTINTSLNRNNGSLVCLLAYDIALVARVYSNYHSQRSSPLSQRTKQRLVISNTSEKKAQRRMNVTINVTISTDQDDTFIVEIDPSEVVENLMALIESGIPLATQVLLFNGQQLLNHQKLNERGVGNGDLIFVTRRQQQQQRTNQRAPETAESMAREIRNNPDLLQQVLSNNPQLGEAILSNDMKTVENYFRAIQENKQREAERNQRASQLNADPFNVDAQRAIEEEIRMGNVMENMENALEHIPESFARVIMLYIDCKVNDMPLKAFVDSGAQQTIMSLECAKRVGIERLIDKRYQGIAKGVGTCRIVGRVHLAQIKIGNTFFPCSFSILEEQSMDFLLGLDMLRRHQCSIDLASNVLRIGDESSPFLSEKDLPDRYKDGAPEESSGPQLVQETPKASEPPRSTAPSTTQQVPIQIPTAVPTPEEMNRQVDGFPRESVEQLMGLGFSREQVVRALRSAGGNVDLAAGLLFG</sequence>
<dbReference type="InterPro" id="IPR019103">
    <property type="entry name" value="Peptidase_aspartic_DDI1-type"/>
</dbReference>
<dbReference type="FunCoup" id="A0A2P6MV06">
    <property type="interactions" value="51"/>
</dbReference>
<dbReference type="InParanoid" id="A0A2P6MV06"/>
<keyword evidence="3" id="KW-0813">Transport</keyword>
<keyword evidence="13" id="KW-1185">Reference proteome</keyword>
<feature type="domain" description="UBA" evidence="10">
    <location>
        <begin position="461"/>
        <end position="507"/>
    </location>
</feature>
<dbReference type="Pfam" id="PF00627">
    <property type="entry name" value="UBA"/>
    <property type="match status" value="1"/>
</dbReference>
<dbReference type="Pfam" id="PF09668">
    <property type="entry name" value="Asp_protease"/>
    <property type="match status" value="1"/>
</dbReference>
<dbReference type="GO" id="GO:0006508">
    <property type="term" value="P:proteolysis"/>
    <property type="evidence" value="ECO:0007669"/>
    <property type="project" value="UniProtKB-KW"/>
</dbReference>